<feature type="region of interest" description="Disordered" evidence="2">
    <location>
        <begin position="161"/>
        <end position="180"/>
    </location>
</feature>
<organism evidence="4 5">
    <name type="scientific">Curvularia clavata</name>
    <dbReference type="NCBI Taxonomy" id="95742"/>
    <lineage>
        <taxon>Eukaryota</taxon>
        <taxon>Fungi</taxon>
        <taxon>Dikarya</taxon>
        <taxon>Ascomycota</taxon>
        <taxon>Pezizomycotina</taxon>
        <taxon>Dothideomycetes</taxon>
        <taxon>Pleosporomycetidae</taxon>
        <taxon>Pleosporales</taxon>
        <taxon>Pleosporineae</taxon>
        <taxon>Pleosporaceae</taxon>
        <taxon>Curvularia</taxon>
    </lineage>
</organism>
<evidence type="ECO:0000313" key="4">
    <source>
        <dbReference type="EMBL" id="USP82095.1"/>
    </source>
</evidence>
<dbReference type="InterPro" id="IPR036778">
    <property type="entry name" value="OHCU_decarboxylase_sf"/>
</dbReference>
<keyword evidence="1" id="KW-0659">Purine metabolism</keyword>
<feature type="compositionally biased region" description="Low complexity" evidence="2">
    <location>
        <begin position="81"/>
        <end position="90"/>
    </location>
</feature>
<sequence>MPSVFLKRRQSQPAAVHEAGDDIEGTTSGGGEKKQKNENEDNQRSPIRSPTGKEEEKKQQASNQPIPHQTNPDESMPPSLPSISSLPHAPDSQLTQVLDLLFEPSEILHSLSLPVLRSTTFPSYATLIVAVGTQLRALATSSDTQRLDTILCAHPRLGEKKVESEQSRAEQAGLQGGKEGEAEELARLNAEYEAVFPGLRYVVFVNGRPRPEIMQNMRERIARKDIQAERLEAIQAMCDIALDRASKLHHE</sequence>
<dbReference type="EMBL" id="CP089280">
    <property type="protein sequence ID" value="USP82095.1"/>
    <property type="molecule type" value="Genomic_DNA"/>
</dbReference>
<evidence type="ECO:0000256" key="2">
    <source>
        <dbReference type="SAM" id="MobiDB-lite"/>
    </source>
</evidence>
<feature type="domain" description="Oxo-4-hydroxy-4-carboxy-5-ureidoimidazoline decarboxylase" evidence="3">
    <location>
        <begin position="89"/>
        <end position="245"/>
    </location>
</feature>
<accession>A0A9Q8ZH47</accession>
<evidence type="ECO:0000256" key="1">
    <source>
        <dbReference type="ARBA" id="ARBA00022631"/>
    </source>
</evidence>
<dbReference type="VEuPathDB" id="FungiDB:yc1106_09369"/>
<dbReference type="GO" id="GO:0006144">
    <property type="term" value="P:purine nucleobase metabolic process"/>
    <property type="evidence" value="ECO:0007669"/>
    <property type="project" value="UniProtKB-KW"/>
</dbReference>
<name>A0A9Q8ZH47_CURCL</name>
<reference evidence="4" key="1">
    <citation type="submission" date="2021-12" db="EMBL/GenBank/DDBJ databases">
        <title>Curvularia clavata genome.</title>
        <authorList>
            <person name="Cao Y."/>
        </authorList>
    </citation>
    <scope>NUCLEOTIDE SEQUENCE</scope>
    <source>
        <strain evidence="4">Yc1106</strain>
    </source>
</reference>
<evidence type="ECO:0000313" key="5">
    <source>
        <dbReference type="Proteomes" id="UP001056012"/>
    </source>
</evidence>
<gene>
    <name evidence="4" type="ORF">yc1106_09369</name>
</gene>
<keyword evidence="5" id="KW-1185">Reference proteome</keyword>
<evidence type="ECO:0000259" key="3">
    <source>
        <dbReference type="Pfam" id="PF09349"/>
    </source>
</evidence>
<dbReference type="PANTHER" id="PTHR37987">
    <property type="entry name" value="CHROMOSOME 9, WHOLE GENOME SHOTGUN SEQUENCE"/>
    <property type="match status" value="1"/>
</dbReference>
<dbReference type="Pfam" id="PF09349">
    <property type="entry name" value="OHCU_decarbox"/>
    <property type="match status" value="1"/>
</dbReference>
<proteinExistence type="predicted"/>
<feature type="compositionally biased region" description="Basic and acidic residues" evidence="2">
    <location>
        <begin position="31"/>
        <end position="43"/>
    </location>
</feature>
<dbReference type="Proteomes" id="UP001056012">
    <property type="component" value="Chromosome 7"/>
</dbReference>
<dbReference type="SUPFAM" id="SSF158694">
    <property type="entry name" value="UraD-Like"/>
    <property type="match status" value="1"/>
</dbReference>
<feature type="region of interest" description="Disordered" evidence="2">
    <location>
        <begin position="1"/>
        <end position="90"/>
    </location>
</feature>
<dbReference type="OrthoDB" id="5398391at2759"/>
<dbReference type="Gene3D" id="1.10.3330.10">
    <property type="entry name" value="Oxo-4-hydroxy-4-carboxy-5-ureidoimidazoline decarboxylase"/>
    <property type="match status" value="1"/>
</dbReference>
<dbReference type="AlphaFoldDB" id="A0A9Q8ZH47"/>
<protein>
    <recommendedName>
        <fullName evidence="3">Oxo-4-hydroxy-4-carboxy-5-ureidoimidazoline decarboxylase domain-containing protein</fullName>
    </recommendedName>
</protein>
<dbReference type="PANTHER" id="PTHR37987:SF1">
    <property type="entry name" value="OXO-4-HYDROXY-4-CARBOXY-5-UREIDOIMIDAZOLINE DECARBOXYLASE DOMAIN-CONTAINING PROTEIN"/>
    <property type="match status" value="1"/>
</dbReference>
<feature type="compositionally biased region" description="Basic residues" evidence="2">
    <location>
        <begin position="1"/>
        <end position="10"/>
    </location>
</feature>
<feature type="compositionally biased region" description="Polar residues" evidence="2">
    <location>
        <begin position="60"/>
        <end position="73"/>
    </location>
</feature>
<dbReference type="InterPro" id="IPR018020">
    <property type="entry name" value="OHCU_decarboxylase"/>
</dbReference>